<dbReference type="SUPFAM" id="SSF51735">
    <property type="entry name" value="NAD(P)-binding Rossmann-fold domains"/>
    <property type="match status" value="1"/>
</dbReference>
<name>A0A0D0I1H4_9MICO</name>
<gene>
    <name evidence="2" type="ORF">SD72_02710</name>
</gene>
<accession>A0A0D0I1H4</accession>
<dbReference type="PANTHER" id="PTHR43162">
    <property type="match status" value="1"/>
</dbReference>
<dbReference type="InterPro" id="IPR008030">
    <property type="entry name" value="NmrA-like"/>
</dbReference>
<comment type="caution">
    <text evidence="2">The sequence shown here is derived from an EMBL/GenBank/DDBJ whole genome shotgun (WGS) entry which is preliminary data.</text>
</comment>
<proteinExistence type="predicted"/>
<organism evidence="2 3">
    <name type="scientific">Leucobacter komagatae</name>
    <dbReference type="NCBI Taxonomy" id="55969"/>
    <lineage>
        <taxon>Bacteria</taxon>
        <taxon>Bacillati</taxon>
        <taxon>Actinomycetota</taxon>
        <taxon>Actinomycetes</taxon>
        <taxon>Micrococcales</taxon>
        <taxon>Microbacteriaceae</taxon>
        <taxon>Leucobacter</taxon>
    </lineage>
</organism>
<dbReference type="Gene3D" id="3.40.50.720">
    <property type="entry name" value="NAD(P)-binding Rossmann-like Domain"/>
    <property type="match status" value="1"/>
</dbReference>
<reference evidence="2 3" key="1">
    <citation type="submission" date="2015-01" db="EMBL/GenBank/DDBJ databases">
        <title>Draft genome sequence of Leucobacter komagatae strain VKM ST2845.</title>
        <authorList>
            <person name="Karlyshev A.V."/>
            <person name="Kudryashova E.B."/>
        </authorList>
    </citation>
    <scope>NUCLEOTIDE SEQUENCE [LARGE SCALE GENOMIC DNA]</scope>
    <source>
        <strain evidence="2 3">VKM ST2845</strain>
    </source>
</reference>
<dbReference type="Proteomes" id="UP000032120">
    <property type="component" value="Unassembled WGS sequence"/>
</dbReference>
<dbReference type="AlphaFoldDB" id="A0A0D0I1H4"/>
<dbReference type="PANTHER" id="PTHR43162:SF1">
    <property type="entry name" value="PRESTALK A DIFFERENTIATION PROTEIN A"/>
    <property type="match status" value="1"/>
</dbReference>
<evidence type="ECO:0000259" key="1">
    <source>
        <dbReference type="Pfam" id="PF05368"/>
    </source>
</evidence>
<evidence type="ECO:0000313" key="3">
    <source>
        <dbReference type="Proteomes" id="UP000032120"/>
    </source>
</evidence>
<dbReference type="InterPro" id="IPR036291">
    <property type="entry name" value="NAD(P)-bd_dom_sf"/>
</dbReference>
<keyword evidence="3" id="KW-1185">Reference proteome</keyword>
<evidence type="ECO:0000313" key="2">
    <source>
        <dbReference type="EMBL" id="KIP53586.1"/>
    </source>
</evidence>
<dbReference type="InterPro" id="IPR051604">
    <property type="entry name" value="Ergot_Alk_Oxidoreductase"/>
</dbReference>
<feature type="domain" description="NmrA-like" evidence="1">
    <location>
        <begin position="6"/>
        <end position="220"/>
    </location>
</feature>
<protein>
    <submittedName>
        <fullName evidence="2">Nucleoside-diphosphate sugar epimerase</fullName>
    </submittedName>
</protein>
<dbReference type="Pfam" id="PF05368">
    <property type="entry name" value="NmrA"/>
    <property type="match status" value="1"/>
</dbReference>
<dbReference type="Gene3D" id="3.90.25.10">
    <property type="entry name" value="UDP-galactose 4-epimerase, domain 1"/>
    <property type="match status" value="1"/>
</dbReference>
<dbReference type="EMBL" id="JXSQ01000002">
    <property type="protein sequence ID" value="KIP53586.1"/>
    <property type="molecule type" value="Genomic_DNA"/>
</dbReference>
<sequence length="283" mass="29990">MDALATLAVTGVTGVVGGLVSRGLELKGLSHRLLVRTPAKAPEVAGTSIHAASYADGQAARAALSGVATLFMVSAAESETRLDEHRTFIDAAAAAGVRHVVYTSFVGAAPDATFTLARDHFFTEEHIRGSGMGWTFLRDNFYMDIMEHLVGTDGVIRGPAGDGTCAIVAREDVARVAVEVLGDPEKHSSKSYDITGPEALSFEQIAATLSDVRGHAVSFHDESVAEAYDSRGHYGAQAWELDAWVSTYTAIRSGELAQVSGAVHDITGISAVSFERFLREHSV</sequence>